<feature type="domain" description="Actin-like protein N-terminal" evidence="1">
    <location>
        <begin position="5"/>
        <end position="155"/>
    </location>
</feature>
<reference evidence="2 3" key="1">
    <citation type="submission" date="2020-08" db="EMBL/GenBank/DDBJ databases">
        <title>Genomic Encyclopedia of Type Strains, Phase IV (KMG-IV): sequencing the most valuable type-strain genomes for metagenomic binning, comparative biology and taxonomic classification.</title>
        <authorList>
            <person name="Goeker M."/>
        </authorList>
    </citation>
    <scope>NUCLEOTIDE SEQUENCE [LARGE SCALE GENOMIC DNA]</scope>
    <source>
        <strain evidence="2 3">DSM 26287</strain>
    </source>
</reference>
<proteinExistence type="predicted"/>
<evidence type="ECO:0000259" key="1">
    <source>
        <dbReference type="Pfam" id="PF17989"/>
    </source>
</evidence>
<dbReference type="Gene3D" id="3.30.420.40">
    <property type="match status" value="2"/>
</dbReference>
<dbReference type="RefSeq" id="WP_184423848.1">
    <property type="nucleotide sequence ID" value="NZ_BAABLB010000049.1"/>
</dbReference>
<dbReference type="Pfam" id="PF17989">
    <property type="entry name" value="ALP_N"/>
    <property type="match status" value="1"/>
</dbReference>
<name>A0A7X0NGH4_9GAMM</name>
<comment type="caution">
    <text evidence="2">The sequence shown here is derived from an EMBL/GenBank/DDBJ whole genome shotgun (WGS) entry which is preliminary data.</text>
</comment>
<keyword evidence="3" id="KW-1185">Reference proteome</keyword>
<protein>
    <recommendedName>
        <fullName evidence="1">Actin-like protein N-terminal domain-containing protein</fullName>
    </recommendedName>
</protein>
<evidence type="ECO:0000313" key="3">
    <source>
        <dbReference type="Proteomes" id="UP000537141"/>
    </source>
</evidence>
<organism evidence="2 3">
    <name type="scientific">Thalassotalea piscium</name>
    <dbReference type="NCBI Taxonomy" id="1230533"/>
    <lineage>
        <taxon>Bacteria</taxon>
        <taxon>Pseudomonadati</taxon>
        <taxon>Pseudomonadota</taxon>
        <taxon>Gammaproteobacteria</taxon>
        <taxon>Alteromonadales</taxon>
        <taxon>Colwelliaceae</taxon>
        <taxon>Thalassotalea</taxon>
    </lineage>
</organism>
<dbReference type="AlphaFoldDB" id="A0A7X0NGH4"/>
<accession>A0A7X0NGH4</accession>
<dbReference type="InterPro" id="IPR043129">
    <property type="entry name" value="ATPase_NBD"/>
</dbReference>
<dbReference type="SUPFAM" id="SSF53067">
    <property type="entry name" value="Actin-like ATPase domain"/>
    <property type="match status" value="2"/>
</dbReference>
<dbReference type="Proteomes" id="UP000537141">
    <property type="component" value="Unassembled WGS sequence"/>
</dbReference>
<dbReference type="EMBL" id="JACHHU010000010">
    <property type="protein sequence ID" value="MBB6543037.1"/>
    <property type="molecule type" value="Genomic_DNA"/>
</dbReference>
<sequence>MNYVAVDVGSGLCKFSSQSKRDFFPSIVGKCKKTNAFSIGLKDFQQIIVNGDTWLTGTAAQALLNNEDRVVTTKHSWSESDGHIILLYSAIAYLYPEGFKGNLNLVTGLPIKKYNTEASNFKNKITGIHKFSTPKYNYEIEFDNKTTVILPQVVGLHFANMLHNKGNWSEVKIGYIDPGTQTTGWAVMDEGVFQSVLSDGENIGLVKLAKEIKGYLRDRFEYETPDDTQILKALTKGYIEVRNNGKKENVCLVEIANQYVPKVYGKMIDKIHQHWKGAKDMDIIVSSGGGKYLIDTLSRKFDGCNLLHPDTKTAKKNNQKKEAIFDVVEGYAVYAENALRS</sequence>
<dbReference type="InterPro" id="IPR040607">
    <property type="entry name" value="ALP_N"/>
</dbReference>
<evidence type="ECO:0000313" key="2">
    <source>
        <dbReference type="EMBL" id="MBB6543037.1"/>
    </source>
</evidence>
<gene>
    <name evidence="2" type="ORF">HNQ55_001544</name>
</gene>